<dbReference type="KEGG" id="aprc:113847975"/>
<dbReference type="Proteomes" id="UP000694853">
    <property type="component" value="Unplaced"/>
</dbReference>
<evidence type="ECO:0000313" key="1">
    <source>
        <dbReference type="Proteomes" id="UP000694853"/>
    </source>
</evidence>
<dbReference type="PANTHER" id="PTHR33509:SF34">
    <property type="entry name" value="LATE EMBRYOGENIS ABUNDANT PROTEIN 41"/>
    <property type="match status" value="1"/>
</dbReference>
<gene>
    <name evidence="2" type="primary">LOC113847975</name>
</gene>
<dbReference type="Pfam" id="PF03242">
    <property type="entry name" value="LEA_3a"/>
    <property type="match status" value="1"/>
</dbReference>
<sequence length="104" mass="11509">MAHSLSQAKRVGLLVAQSISPISLHRRGYAAASDVSLRVGLGNIARRSGMEEKPVARDRSEAYSAWAPDPVTGFYRPINHTPEIDPVELRQMLLKHPPRAQRSL</sequence>
<protein>
    <submittedName>
        <fullName evidence="2">Late embryogenesis abundant protein Lea5-like</fullName>
    </submittedName>
</protein>
<dbReference type="GeneID" id="113847975"/>
<name>A0A8B8JNN8_ABRPR</name>
<evidence type="ECO:0000313" key="2">
    <source>
        <dbReference type="RefSeq" id="XP_027333116.1"/>
    </source>
</evidence>
<dbReference type="GO" id="GO:0006950">
    <property type="term" value="P:response to stress"/>
    <property type="evidence" value="ECO:0007669"/>
    <property type="project" value="TreeGrafter"/>
</dbReference>
<dbReference type="OrthoDB" id="1693956at2759"/>
<dbReference type="GO" id="GO:0005739">
    <property type="term" value="C:mitochondrion"/>
    <property type="evidence" value="ECO:0007669"/>
    <property type="project" value="TreeGrafter"/>
</dbReference>
<accession>A0A8B8JNN8</accession>
<keyword evidence="1" id="KW-1185">Reference proteome</keyword>
<proteinExistence type="predicted"/>
<dbReference type="RefSeq" id="XP_027333116.1">
    <property type="nucleotide sequence ID" value="XM_027477315.1"/>
</dbReference>
<organism evidence="1 2">
    <name type="scientific">Abrus precatorius</name>
    <name type="common">Indian licorice</name>
    <name type="synonym">Glycine abrus</name>
    <dbReference type="NCBI Taxonomy" id="3816"/>
    <lineage>
        <taxon>Eukaryota</taxon>
        <taxon>Viridiplantae</taxon>
        <taxon>Streptophyta</taxon>
        <taxon>Embryophyta</taxon>
        <taxon>Tracheophyta</taxon>
        <taxon>Spermatophyta</taxon>
        <taxon>Magnoliopsida</taxon>
        <taxon>eudicotyledons</taxon>
        <taxon>Gunneridae</taxon>
        <taxon>Pentapetalae</taxon>
        <taxon>rosids</taxon>
        <taxon>fabids</taxon>
        <taxon>Fabales</taxon>
        <taxon>Fabaceae</taxon>
        <taxon>Papilionoideae</taxon>
        <taxon>50 kb inversion clade</taxon>
        <taxon>NPAAA clade</taxon>
        <taxon>indigoferoid/millettioid clade</taxon>
        <taxon>Abreae</taxon>
        <taxon>Abrus</taxon>
    </lineage>
</organism>
<reference evidence="1" key="1">
    <citation type="journal article" date="2019" name="Toxins">
        <title>Detection of Abrin-Like and Prepropulchellin-Like Toxin Genes and Transcripts Using Whole Genome Sequencing and Full-Length Transcript Sequencing of Abrus precatorius.</title>
        <authorList>
            <person name="Hovde B.T."/>
            <person name="Daligault H.E."/>
            <person name="Hanschen E.R."/>
            <person name="Kunde Y.A."/>
            <person name="Johnson M.B."/>
            <person name="Starkenburg S.R."/>
            <person name="Johnson S.L."/>
        </authorList>
    </citation>
    <scope>NUCLEOTIDE SEQUENCE [LARGE SCALE GENOMIC DNA]</scope>
</reference>
<dbReference type="AlphaFoldDB" id="A0A8B8JNN8"/>
<dbReference type="InterPro" id="IPR004926">
    <property type="entry name" value="LEA_3a"/>
</dbReference>
<dbReference type="PANTHER" id="PTHR33509">
    <property type="entry name" value="LATE EMBRYOGENIS ABUNDANT PROTEIN 2-RELATED"/>
    <property type="match status" value="1"/>
</dbReference>
<reference evidence="2" key="2">
    <citation type="submission" date="2025-08" db="UniProtKB">
        <authorList>
            <consortium name="RefSeq"/>
        </authorList>
    </citation>
    <scope>IDENTIFICATION</scope>
    <source>
        <tissue evidence="2">Young leaves</tissue>
    </source>
</reference>